<dbReference type="Proteomes" id="UP001597280">
    <property type="component" value="Unassembled WGS sequence"/>
</dbReference>
<reference evidence="2" key="1">
    <citation type="journal article" date="2019" name="Int. J. Syst. Evol. Microbiol.">
        <title>The Global Catalogue of Microorganisms (GCM) 10K type strain sequencing project: providing services to taxonomists for standard genome sequencing and annotation.</title>
        <authorList>
            <consortium name="The Broad Institute Genomics Platform"/>
            <consortium name="The Broad Institute Genome Sequencing Center for Infectious Disease"/>
            <person name="Wu L."/>
            <person name="Ma J."/>
        </authorList>
    </citation>
    <scope>NUCLEOTIDE SEQUENCE [LARGE SCALE GENOMIC DNA]</scope>
    <source>
        <strain evidence="2">JCM 11650</strain>
    </source>
</reference>
<proteinExistence type="predicted"/>
<accession>A0ABW4PZZ3</accession>
<sequence>MNQNTAAHLVSTLAHGTQHLPKVTYRRTTDSYIATCPQCTWTAGPSLSLNDLHAAANEHYAMVTR</sequence>
<comment type="caution">
    <text evidence="1">The sequence shown here is derived from an EMBL/GenBank/DDBJ whole genome shotgun (WGS) entry which is preliminary data.</text>
</comment>
<gene>
    <name evidence="1" type="ORF">ACFSDA_08005</name>
</gene>
<protein>
    <submittedName>
        <fullName evidence="1">Uncharacterized protein</fullName>
    </submittedName>
</protein>
<keyword evidence="2" id="KW-1185">Reference proteome</keyword>
<evidence type="ECO:0000313" key="2">
    <source>
        <dbReference type="Proteomes" id="UP001597280"/>
    </source>
</evidence>
<dbReference type="EMBL" id="JBHUFL010000002">
    <property type="protein sequence ID" value="MFD1835021.1"/>
    <property type="molecule type" value="Genomic_DNA"/>
</dbReference>
<evidence type="ECO:0000313" key="1">
    <source>
        <dbReference type="EMBL" id="MFD1835021.1"/>
    </source>
</evidence>
<name>A0ABW4PZZ3_9MICO</name>
<organism evidence="1 2">
    <name type="scientific">Brachybacterium rhamnosum</name>
    <dbReference type="NCBI Taxonomy" id="173361"/>
    <lineage>
        <taxon>Bacteria</taxon>
        <taxon>Bacillati</taxon>
        <taxon>Actinomycetota</taxon>
        <taxon>Actinomycetes</taxon>
        <taxon>Micrococcales</taxon>
        <taxon>Dermabacteraceae</taxon>
        <taxon>Brachybacterium</taxon>
    </lineage>
</organism>
<dbReference type="RefSeq" id="WP_343904232.1">
    <property type="nucleotide sequence ID" value="NZ_BAAAIS010000002.1"/>
</dbReference>